<dbReference type="AlphaFoldDB" id="A0A813T650"/>
<dbReference type="Proteomes" id="UP000677228">
    <property type="component" value="Unassembled WGS sequence"/>
</dbReference>
<evidence type="ECO:0000256" key="1">
    <source>
        <dbReference type="SAM" id="Coils"/>
    </source>
</evidence>
<feature type="compositionally biased region" description="Polar residues" evidence="2">
    <location>
        <begin position="344"/>
        <end position="354"/>
    </location>
</feature>
<proteinExistence type="predicted"/>
<evidence type="ECO:0000313" key="3">
    <source>
        <dbReference type="EMBL" id="CAF0729316.1"/>
    </source>
</evidence>
<gene>
    <name evidence="4" type="ORF">GPM918_LOCUS3820</name>
    <name evidence="3" type="ORF">OVA965_LOCUS681</name>
    <name evidence="6" type="ORF">SRO942_LOCUS3820</name>
    <name evidence="5" type="ORF">TMI583_LOCUS681</name>
</gene>
<keyword evidence="1" id="KW-0175">Coiled coil</keyword>
<evidence type="ECO:0000313" key="7">
    <source>
        <dbReference type="Proteomes" id="UP000663829"/>
    </source>
</evidence>
<accession>A0A813T650</accession>
<evidence type="ECO:0000313" key="6">
    <source>
        <dbReference type="EMBL" id="CAF3592327.1"/>
    </source>
</evidence>
<keyword evidence="7" id="KW-1185">Reference proteome</keyword>
<feature type="region of interest" description="Disordered" evidence="2">
    <location>
        <begin position="344"/>
        <end position="366"/>
    </location>
</feature>
<dbReference type="EMBL" id="CAJOBA010000101">
    <property type="protein sequence ID" value="CAF3504162.1"/>
    <property type="molecule type" value="Genomic_DNA"/>
</dbReference>
<dbReference type="EMBL" id="CAJOBC010000489">
    <property type="protein sequence ID" value="CAF3592327.1"/>
    <property type="molecule type" value="Genomic_DNA"/>
</dbReference>
<organism evidence="4 7">
    <name type="scientific">Didymodactylos carnosus</name>
    <dbReference type="NCBI Taxonomy" id="1234261"/>
    <lineage>
        <taxon>Eukaryota</taxon>
        <taxon>Metazoa</taxon>
        <taxon>Spiralia</taxon>
        <taxon>Gnathifera</taxon>
        <taxon>Rotifera</taxon>
        <taxon>Eurotatoria</taxon>
        <taxon>Bdelloidea</taxon>
        <taxon>Philodinida</taxon>
        <taxon>Philodinidae</taxon>
        <taxon>Didymodactylos</taxon>
    </lineage>
</organism>
<evidence type="ECO:0000313" key="5">
    <source>
        <dbReference type="EMBL" id="CAF3504162.1"/>
    </source>
</evidence>
<evidence type="ECO:0000256" key="2">
    <source>
        <dbReference type="SAM" id="MobiDB-lite"/>
    </source>
</evidence>
<feature type="coiled-coil region" evidence="1">
    <location>
        <begin position="88"/>
        <end position="161"/>
    </location>
</feature>
<dbReference type="Proteomes" id="UP000682733">
    <property type="component" value="Unassembled WGS sequence"/>
</dbReference>
<feature type="coiled-coil region" evidence="1">
    <location>
        <begin position="217"/>
        <end position="276"/>
    </location>
</feature>
<name>A0A813T650_9BILA</name>
<evidence type="ECO:0000313" key="4">
    <source>
        <dbReference type="EMBL" id="CAF0806862.1"/>
    </source>
</evidence>
<dbReference type="Proteomes" id="UP000663829">
    <property type="component" value="Unassembled WGS sequence"/>
</dbReference>
<dbReference type="EMBL" id="CAJNOK010000101">
    <property type="protein sequence ID" value="CAF0729316.1"/>
    <property type="molecule type" value="Genomic_DNA"/>
</dbReference>
<dbReference type="Proteomes" id="UP000681722">
    <property type="component" value="Unassembled WGS sequence"/>
</dbReference>
<comment type="caution">
    <text evidence="4">The sequence shown here is derived from an EMBL/GenBank/DDBJ whole genome shotgun (WGS) entry which is preliminary data.</text>
</comment>
<dbReference type="EMBL" id="CAJNOQ010000489">
    <property type="protein sequence ID" value="CAF0806862.1"/>
    <property type="molecule type" value="Genomic_DNA"/>
</dbReference>
<sequence length="366" mass="43213">MTVSIAKPNPSSCRAFQVTSNGYIRNLFFEIIMEENLVNISSSNTENEEVNEEEFNTHLRNLIEQSQRLKVFQDQQEFKHQQEIIILKQLHDQELKKQKNDYEKLLEKCHLIEEENHHSSNLIEQLKANIEEERVQLNTIIGQLKEEHIALEIKNQQLVKKIELNKINSSPTISIANQIPSIVSPSNHTQQNNQLLTLTNTSMDLMVNNEAIGDFILEKITDALQKSIDDVKNLEQVRDNLNTTLVERANKILDLEQQLATVIENLEEEKQKTILNKEIDQTLFKQYFDKEIEQIEMKFQKQLTKMKEDYRIMYNKQFLFMKKKLERIKDEQTQNFDELIGNILQQQPQPMTSDNETRKKRKSRFD</sequence>
<reference evidence="4" key="1">
    <citation type="submission" date="2021-02" db="EMBL/GenBank/DDBJ databases">
        <authorList>
            <person name="Nowell W R."/>
        </authorList>
    </citation>
    <scope>NUCLEOTIDE SEQUENCE</scope>
</reference>
<protein>
    <submittedName>
        <fullName evidence="4">Uncharacterized protein</fullName>
    </submittedName>
</protein>